<dbReference type="RefSeq" id="WP_134112706.1">
    <property type="nucleotide sequence ID" value="NZ_SOBG01000003.1"/>
</dbReference>
<dbReference type="EMBL" id="SOBG01000003">
    <property type="protein sequence ID" value="TDT71437.1"/>
    <property type="molecule type" value="Genomic_DNA"/>
</dbReference>
<evidence type="ECO:0008006" key="6">
    <source>
        <dbReference type="Google" id="ProtNLM"/>
    </source>
</evidence>
<organism evidence="4 5">
    <name type="scientific">Hypnocyclicus thermotrophus</name>
    <dbReference type="NCBI Taxonomy" id="1627895"/>
    <lineage>
        <taxon>Bacteria</taxon>
        <taxon>Fusobacteriati</taxon>
        <taxon>Fusobacteriota</taxon>
        <taxon>Fusobacteriia</taxon>
        <taxon>Fusobacteriales</taxon>
        <taxon>Fusobacteriaceae</taxon>
        <taxon>Hypnocyclicus</taxon>
    </lineage>
</organism>
<evidence type="ECO:0000313" key="5">
    <source>
        <dbReference type="Proteomes" id="UP000294678"/>
    </source>
</evidence>
<dbReference type="AlphaFoldDB" id="A0AA46DZH4"/>
<dbReference type="PANTHER" id="PTHR42901">
    <property type="entry name" value="ALCOHOL DEHYDROGENASE"/>
    <property type="match status" value="1"/>
</dbReference>
<dbReference type="SUPFAM" id="SSF51735">
    <property type="entry name" value="NAD(P)-binding Rossmann-fold domains"/>
    <property type="match status" value="1"/>
</dbReference>
<evidence type="ECO:0000313" key="4">
    <source>
        <dbReference type="EMBL" id="TDT71437.1"/>
    </source>
</evidence>
<comment type="caution">
    <text evidence="4">The sequence shown here is derived from an EMBL/GenBank/DDBJ whole genome shotgun (WGS) entry which is preliminary data.</text>
</comment>
<protein>
    <recommendedName>
        <fullName evidence="6">Short-subunit dehydrogenase</fullName>
    </recommendedName>
</protein>
<dbReference type="InterPro" id="IPR002347">
    <property type="entry name" value="SDR_fam"/>
</dbReference>
<evidence type="ECO:0000256" key="2">
    <source>
        <dbReference type="ARBA" id="ARBA00023002"/>
    </source>
</evidence>
<comment type="similarity">
    <text evidence="1 3">Belongs to the short-chain dehydrogenases/reductases (SDR) family.</text>
</comment>
<sequence length="259" mass="28438">MKTALITGASSGIGKELAYIHAKNGGNLVLVARSKDKLENIKKDIESKYKVKVDIIIKDLSIQSSPFEIYNEVKEKKIDIEYLINNAGFGGIGYFHKRDLSKDLSMINVNIVALTALTHLFLQDFTKKNSGKILNVSSTASLLPGPLQAVYYATKSFVTSFSNALSQELKNTNITVTNLMPGATNTGFGKVSGMDKTILFNKTASAKKVALDGYNGMLRGKLDIVSGITFSQKIMFLLLPFTPKKLKLLSVFKMQQEIN</sequence>
<dbReference type="PRINTS" id="PR00080">
    <property type="entry name" value="SDRFAMILY"/>
</dbReference>
<dbReference type="PIRSF" id="PIRSF000126">
    <property type="entry name" value="11-beta-HSD1"/>
    <property type="match status" value="1"/>
</dbReference>
<dbReference type="PRINTS" id="PR00081">
    <property type="entry name" value="GDHRDH"/>
</dbReference>
<dbReference type="Gene3D" id="3.40.50.720">
    <property type="entry name" value="NAD(P)-binding Rossmann-like Domain"/>
    <property type="match status" value="1"/>
</dbReference>
<proteinExistence type="inferred from homology"/>
<gene>
    <name evidence="4" type="ORF">EV215_0812</name>
</gene>
<reference evidence="4 5" key="1">
    <citation type="submission" date="2019-03" db="EMBL/GenBank/DDBJ databases">
        <title>Genomic Encyclopedia of Type Strains, Phase IV (KMG-IV): sequencing the most valuable type-strain genomes for metagenomic binning, comparative biology and taxonomic classification.</title>
        <authorList>
            <person name="Goeker M."/>
        </authorList>
    </citation>
    <scope>NUCLEOTIDE SEQUENCE [LARGE SCALE GENOMIC DNA]</scope>
    <source>
        <strain evidence="4 5">DSM 100055</strain>
    </source>
</reference>
<dbReference type="Pfam" id="PF00106">
    <property type="entry name" value="adh_short"/>
    <property type="match status" value="1"/>
</dbReference>
<dbReference type="InterPro" id="IPR036291">
    <property type="entry name" value="NAD(P)-bd_dom_sf"/>
</dbReference>
<dbReference type="PANTHER" id="PTHR42901:SF1">
    <property type="entry name" value="ALCOHOL DEHYDROGENASE"/>
    <property type="match status" value="1"/>
</dbReference>
<keyword evidence="2" id="KW-0560">Oxidoreductase</keyword>
<keyword evidence="5" id="KW-1185">Reference proteome</keyword>
<evidence type="ECO:0000256" key="3">
    <source>
        <dbReference type="RuleBase" id="RU000363"/>
    </source>
</evidence>
<accession>A0AA46DZH4</accession>
<evidence type="ECO:0000256" key="1">
    <source>
        <dbReference type="ARBA" id="ARBA00006484"/>
    </source>
</evidence>
<dbReference type="Proteomes" id="UP000294678">
    <property type="component" value="Unassembled WGS sequence"/>
</dbReference>
<dbReference type="GO" id="GO:0016491">
    <property type="term" value="F:oxidoreductase activity"/>
    <property type="evidence" value="ECO:0007669"/>
    <property type="project" value="UniProtKB-KW"/>
</dbReference>
<name>A0AA46DZH4_9FUSO</name>